<keyword evidence="2" id="KW-0732">Signal</keyword>
<feature type="chain" id="PRO_5038421385" description="DUF3558 domain-containing protein" evidence="2">
    <location>
        <begin position="22"/>
        <end position="224"/>
    </location>
</feature>
<proteinExistence type="predicted"/>
<evidence type="ECO:0008006" key="5">
    <source>
        <dbReference type="Google" id="ProtNLM"/>
    </source>
</evidence>
<evidence type="ECO:0000256" key="2">
    <source>
        <dbReference type="SAM" id="SignalP"/>
    </source>
</evidence>
<feature type="region of interest" description="Disordered" evidence="1">
    <location>
        <begin position="49"/>
        <end position="83"/>
    </location>
</feature>
<accession>A0A553FNY7</accession>
<organism evidence="3 4">
    <name type="scientific">Corynebacterium hiratae</name>
    <dbReference type="NCBI Taxonomy" id="3139423"/>
    <lineage>
        <taxon>Bacteria</taxon>
        <taxon>Bacillati</taxon>
        <taxon>Actinomycetota</taxon>
        <taxon>Actinomycetes</taxon>
        <taxon>Mycobacteriales</taxon>
        <taxon>Corynebacteriaceae</taxon>
        <taxon>Corynebacterium</taxon>
    </lineage>
</organism>
<reference evidence="3 4" key="1">
    <citation type="submission" date="2019-07" db="EMBL/GenBank/DDBJ databases">
        <title>Draft genome of C. aurimucosum strain 2274.</title>
        <authorList>
            <person name="Pacheco L.G.C."/>
            <person name="Aguiar E.R.G.R."/>
            <person name="Santos C.S."/>
            <person name="Rocha D.J.P.G."/>
            <person name="Sant'Anna L.O."/>
            <person name="Mattos-Guaraldi A.L."/>
            <person name="Santos L.S."/>
        </authorList>
    </citation>
    <scope>NUCLEOTIDE SEQUENCE [LARGE SCALE GENOMIC DNA]</scope>
    <source>
        <strain evidence="3 4">2274</strain>
    </source>
</reference>
<name>A0A553FNY7_9CORY</name>
<sequence>MKRIGGLALVAVCIGVLSNCAAPLGLSARDNGNNSGGFSNFSGDMSGGGSVDSGVAEATATKVRESQASSSESRAGGGVLPPLGEFDRTEPGFQVFDPCSEIAGIDLEEAGLVTRLESSVRESGFSHCGFEAENSDGQTAFVGLGVTDIGIEQLERQSGGRRIYEGEKLPVIALQDPTFGRLFCTVYLETVRGTLVLEFSGFGAFQGDEERCALGEEILYTLAT</sequence>
<feature type="signal peptide" evidence="2">
    <location>
        <begin position="1"/>
        <end position="21"/>
    </location>
</feature>
<evidence type="ECO:0000313" key="4">
    <source>
        <dbReference type="Proteomes" id="UP000320443"/>
    </source>
</evidence>
<keyword evidence="4" id="KW-1185">Reference proteome</keyword>
<evidence type="ECO:0000313" key="3">
    <source>
        <dbReference type="EMBL" id="TRX58938.1"/>
    </source>
</evidence>
<evidence type="ECO:0000256" key="1">
    <source>
        <dbReference type="SAM" id="MobiDB-lite"/>
    </source>
</evidence>
<gene>
    <name evidence="3" type="ORF">FNY97_12335</name>
</gene>
<dbReference type="EMBL" id="VKDK01000029">
    <property type="protein sequence ID" value="TRX58938.1"/>
    <property type="molecule type" value="Genomic_DNA"/>
</dbReference>
<dbReference type="AlphaFoldDB" id="A0A553FNY7"/>
<dbReference type="Proteomes" id="UP000320443">
    <property type="component" value="Unassembled WGS sequence"/>
</dbReference>
<comment type="caution">
    <text evidence="3">The sequence shown here is derived from an EMBL/GenBank/DDBJ whole genome shotgun (WGS) entry which is preliminary data.</text>
</comment>
<protein>
    <recommendedName>
        <fullName evidence="5">DUF3558 domain-containing protein</fullName>
    </recommendedName>
</protein>